<accession>A0A6P5AAN3</accession>
<dbReference type="PANTHER" id="PTHR10655">
    <property type="entry name" value="LYSOPHOSPHOLIPASE-RELATED"/>
    <property type="match status" value="1"/>
</dbReference>
<dbReference type="RefSeq" id="XP_019638846.1">
    <property type="nucleotide sequence ID" value="XM_019783287.1"/>
</dbReference>
<name>A0A6P5AAN3_BRABE</name>
<dbReference type="Pfam" id="PF02230">
    <property type="entry name" value="Abhydrolase_2"/>
    <property type="match status" value="1"/>
</dbReference>
<comment type="catalytic activity">
    <reaction evidence="10">
        <text>1-hexadecanoyl-sn-glycero-3-phosphocholine + H2O = sn-glycerol 3-phosphocholine + hexadecanoate + H(+)</text>
        <dbReference type="Rhea" id="RHEA:40435"/>
        <dbReference type="ChEBI" id="CHEBI:7896"/>
        <dbReference type="ChEBI" id="CHEBI:15377"/>
        <dbReference type="ChEBI" id="CHEBI:15378"/>
        <dbReference type="ChEBI" id="CHEBI:16870"/>
        <dbReference type="ChEBI" id="CHEBI:72998"/>
    </reaction>
    <physiologicalReaction direction="left-to-right" evidence="10">
        <dbReference type="Rhea" id="RHEA:40436"/>
    </physiologicalReaction>
</comment>
<feature type="domain" description="Phospholipase/carboxylesterase/thioesterase" evidence="11">
    <location>
        <begin position="12"/>
        <end position="224"/>
    </location>
</feature>
<gene>
    <name evidence="13" type="primary">LOC109480918</name>
</gene>
<evidence type="ECO:0000256" key="5">
    <source>
        <dbReference type="ARBA" id="ARBA00022801"/>
    </source>
</evidence>
<keyword evidence="12" id="KW-1185">Reference proteome</keyword>
<dbReference type="GO" id="GO:0006631">
    <property type="term" value="P:fatty acid metabolic process"/>
    <property type="evidence" value="ECO:0007669"/>
    <property type="project" value="UniProtKB-KW"/>
</dbReference>
<dbReference type="KEGG" id="bbel:109480918"/>
<dbReference type="InterPro" id="IPR029058">
    <property type="entry name" value="AB_hydrolase_fold"/>
</dbReference>
<keyword evidence="4" id="KW-0963">Cytoplasm</keyword>
<dbReference type="SUPFAM" id="SSF53474">
    <property type="entry name" value="alpha/beta-Hydrolases"/>
    <property type="match status" value="1"/>
</dbReference>
<proteinExistence type="inferred from homology"/>
<evidence type="ECO:0000256" key="2">
    <source>
        <dbReference type="ARBA" id="ARBA00006499"/>
    </source>
</evidence>
<reference evidence="13" key="1">
    <citation type="submission" date="2025-08" db="UniProtKB">
        <authorList>
            <consortium name="RefSeq"/>
        </authorList>
    </citation>
    <scope>IDENTIFICATION</scope>
    <source>
        <tissue evidence="13">Gonad</tissue>
    </source>
</reference>
<dbReference type="Gene3D" id="3.40.50.1820">
    <property type="entry name" value="alpha/beta hydrolase"/>
    <property type="match status" value="1"/>
</dbReference>
<evidence type="ECO:0000313" key="12">
    <source>
        <dbReference type="Proteomes" id="UP000515135"/>
    </source>
</evidence>
<evidence type="ECO:0000256" key="3">
    <source>
        <dbReference type="ARBA" id="ARBA00012423"/>
    </source>
</evidence>
<evidence type="ECO:0000256" key="1">
    <source>
        <dbReference type="ARBA" id="ARBA00004496"/>
    </source>
</evidence>
<protein>
    <recommendedName>
        <fullName evidence="3">palmitoyl-protein hydrolase</fullName>
        <ecNumber evidence="3">3.1.2.22</ecNumber>
    </recommendedName>
    <alternativeName>
        <fullName evidence="8">Palmitoyl-protein hydrolase</fullName>
    </alternativeName>
</protein>
<evidence type="ECO:0000256" key="10">
    <source>
        <dbReference type="ARBA" id="ARBA00048656"/>
    </source>
</evidence>
<keyword evidence="5" id="KW-0378">Hydrolase</keyword>
<dbReference type="AlphaFoldDB" id="A0A6P5AAN3"/>
<dbReference type="GO" id="GO:0005737">
    <property type="term" value="C:cytoplasm"/>
    <property type="evidence" value="ECO:0007669"/>
    <property type="project" value="UniProtKB-SubCell"/>
</dbReference>
<keyword evidence="6" id="KW-0276">Fatty acid metabolism</keyword>
<comment type="catalytic activity">
    <reaction evidence="9">
        <text>S-hexadecanoyl-L-cysteinyl-[protein] + H2O = L-cysteinyl-[protein] + hexadecanoate + H(+)</text>
        <dbReference type="Rhea" id="RHEA:19233"/>
        <dbReference type="Rhea" id="RHEA-COMP:10131"/>
        <dbReference type="Rhea" id="RHEA-COMP:11032"/>
        <dbReference type="ChEBI" id="CHEBI:7896"/>
        <dbReference type="ChEBI" id="CHEBI:15377"/>
        <dbReference type="ChEBI" id="CHEBI:15378"/>
        <dbReference type="ChEBI" id="CHEBI:29950"/>
        <dbReference type="ChEBI" id="CHEBI:74151"/>
        <dbReference type="EC" id="3.1.2.22"/>
    </reaction>
</comment>
<dbReference type="PANTHER" id="PTHR10655:SF68">
    <property type="entry name" value="PALMITOYL-PROTEIN HYDROLASE"/>
    <property type="match status" value="1"/>
</dbReference>
<dbReference type="GeneID" id="109480918"/>
<dbReference type="GO" id="GO:0008474">
    <property type="term" value="F:palmitoyl-(protein) hydrolase activity"/>
    <property type="evidence" value="ECO:0007669"/>
    <property type="project" value="UniProtKB-EC"/>
</dbReference>
<evidence type="ECO:0000313" key="13">
    <source>
        <dbReference type="RefSeq" id="XP_019638846.1"/>
    </source>
</evidence>
<keyword evidence="7" id="KW-0443">Lipid metabolism</keyword>
<dbReference type="FunFam" id="3.40.50.1820:FF:000010">
    <property type="entry name" value="Acyl-protein thioesterase 2"/>
    <property type="match status" value="1"/>
</dbReference>
<evidence type="ECO:0000256" key="6">
    <source>
        <dbReference type="ARBA" id="ARBA00022832"/>
    </source>
</evidence>
<evidence type="ECO:0000256" key="9">
    <source>
        <dbReference type="ARBA" id="ARBA00047337"/>
    </source>
</evidence>
<evidence type="ECO:0000256" key="4">
    <source>
        <dbReference type="ARBA" id="ARBA00022490"/>
    </source>
</evidence>
<evidence type="ECO:0000256" key="7">
    <source>
        <dbReference type="ARBA" id="ARBA00023098"/>
    </source>
</evidence>
<comment type="subcellular location">
    <subcellularLocation>
        <location evidence="1">Cytoplasm</location>
    </subcellularLocation>
</comment>
<comment type="similarity">
    <text evidence="2">Belongs to the AB hydrolase superfamily. AB hydrolase 2 family.</text>
</comment>
<dbReference type="Proteomes" id="UP000515135">
    <property type="component" value="Unplaced"/>
</dbReference>
<evidence type="ECO:0000259" key="11">
    <source>
        <dbReference type="Pfam" id="PF02230"/>
    </source>
</evidence>
<sequence length="228" mass="24704">MCGNAMSSHIDPVTVSATGKHTATVIFLHGLGDTGHGWSYALSEIKQPHIKYICPTAPKMPVTLNEGYEMTSWFDLFTLNVASRDDEDEAGIKKAAALVQGMVEEEVKGGIPADRIVLGGFSQGGALALYAAFTLDKQLAGMVALSSWLPLHESFPAAMMVNNQAPILQCHGDADPVVPYKFGQMTRSVLAKYCNNYTFKTYPGMMHSSSATEMQDVKEFLDKVLPPV</sequence>
<dbReference type="InterPro" id="IPR003140">
    <property type="entry name" value="PLipase/COase/thioEstase"/>
</dbReference>
<organism evidence="12 13">
    <name type="scientific">Branchiostoma belcheri</name>
    <name type="common">Amphioxus</name>
    <dbReference type="NCBI Taxonomy" id="7741"/>
    <lineage>
        <taxon>Eukaryota</taxon>
        <taxon>Metazoa</taxon>
        <taxon>Chordata</taxon>
        <taxon>Cephalochordata</taxon>
        <taxon>Leptocardii</taxon>
        <taxon>Amphioxiformes</taxon>
        <taxon>Branchiostomatidae</taxon>
        <taxon>Branchiostoma</taxon>
    </lineage>
</organism>
<dbReference type="InterPro" id="IPR050565">
    <property type="entry name" value="LYPA1-2/EST-like"/>
</dbReference>
<dbReference type="EC" id="3.1.2.22" evidence="3"/>
<evidence type="ECO:0000256" key="8">
    <source>
        <dbReference type="ARBA" id="ARBA00031195"/>
    </source>
</evidence>
<dbReference type="OrthoDB" id="2418081at2759"/>
<dbReference type="GO" id="GO:0052689">
    <property type="term" value="F:carboxylic ester hydrolase activity"/>
    <property type="evidence" value="ECO:0007669"/>
    <property type="project" value="TreeGrafter"/>
</dbReference>